<dbReference type="EMBL" id="JAUPFM010000009">
    <property type="protein sequence ID" value="KAK2842906.1"/>
    <property type="molecule type" value="Genomic_DNA"/>
</dbReference>
<reference evidence="2" key="1">
    <citation type="submission" date="2023-07" db="EMBL/GenBank/DDBJ databases">
        <title>Chromosome-level Genome Assembly of Striped Snakehead (Channa striata).</title>
        <authorList>
            <person name="Liu H."/>
        </authorList>
    </citation>
    <scope>NUCLEOTIDE SEQUENCE</scope>
    <source>
        <strain evidence="2">Gz</strain>
        <tissue evidence="2">Muscle</tissue>
    </source>
</reference>
<feature type="compositionally biased region" description="Basic and acidic residues" evidence="1">
    <location>
        <begin position="1"/>
        <end position="19"/>
    </location>
</feature>
<keyword evidence="3" id="KW-1185">Reference proteome</keyword>
<dbReference type="Proteomes" id="UP001187415">
    <property type="component" value="Unassembled WGS sequence"/>
</dbReference>
<dbReference type="AlphaFoldDB" id="A0AA88MQ59"/>
<name>A0AA88MQ59_CHASR</name>
<accession>A0AA88MQ59</accession>
<gene>
    <name evidence="2" type="ORF">Q5P01_013106</name>
</gene>
<sequence>MREERRKRREEVPQGKEAGDVNTSCIASRLGQAYPVSTPSPPSPRGERGGGSENAGELRIVDYGQARRASKPHQDQPQQAAAFLMHQDTPSQPPSSTPRARDRASRSKLLPS</sequence>
<feature type="region of interest" description="Disordered" evidence="1">
    <location>
        <begin position="1"/>
        <end position="112"/>
    </location>
</feature>
<evidence type="ECO:0000313" key="3">
    <source>
        <dbReference type="Proteomes" id="UP001187415"/>
    </source>
</evidence>
<evidence type="ECO:0000313" key="2">
    <source>
        <dbReference type="EMBL" id="KAK2842906.1"/>
    </source>
</evidence>
<comment type="caution">
    <text evidence="2">The sequence shown here is derived from an EMBL/GenBank/DDBJ whole genome shotgun (WGS) entry which is preliminary data.</text>
</comment>
<protein>
    <submittedName>
        <fullName evidence="2">Uncharacterized protein</fullName>
    </submittedName>
</protein>
<proteinExistence type="predicted"/>
<evidence type="ECO:0000256" key="1">
    <source>
        <dbReference type="SAM" id="MobiDB-lite"/>
    </source>
</evidence>
<organism evidence="2 3">
    <name type="scientific">Channa striata</name>
    <name type="common">Snakehead murrel</name>
    <name type="synonym">Ophicephalus striatus</name>
    <dbReference type="NCBI Taxonomy" id="64152"/>
    <lineage>
        <taxon>Eukaryota</taxon>
        <taxon>Metazoa</taxon>
        <taxon>Chordata</taxon>
        <taxon>Craniata</taxon>
        <taxon>Vertebrata</taxon>
        <taxon>Euteleostomi</taxon>
        <taxon>Actinopterygii</taxon>
        <taxon>Neopterygii</taxon>
        <taxon>Teleostei</taxon>
        <taxon>Neoteleostei</taxon>
        <taxon>Acanthomorphata</taxon>
        <taxon>Anabantaria</taxon>
        <taxon>Anabantiformes</taxon>
        <taxon>Channoidei</taxon>
        <taxon>Channidae</taxon>
        <taxon>Channa</taxon>
    </lineage>
</organism>